<dbReference type="Proteomes" id="UP001152649">
    <property type="component" value="Unassembled WGS sequence"/>
</dbReference>
<keyword evidence="3" id="KW-1185">Reference proteome</keyword>
<dbReference type="InterPro" id="IPR037293">
    <property type="entry name" value="Gal_Oxidase_central_sf"/>
</dbReference>
<dbReference type="InterPro" id="IPR000421">
    <property type="entry name" value="FA58C"/>
</dbReference>
<dbReference type="AlphaFoldDB" id="A0A9W4II89"/>
<dbReference type="SUPFAM" id="SSF50965">
    <property type="entry name" value="Galactose oxidase, central domain"/>
    <property type="match status" value="1"/>
</dbReference>
<dbReference type="InterPro" id="IPR006652">
    <property type="entry name" value="Kelch_1"/>
</dbReference>
<comment type="caution">
    <text evidence="2">The sequence shown here is derived from an EMBL/GenBank/DDBJ whole genome shotgun (WGS) entry which is preliminary data.</text>
</comment>
<dbReference type="InterPro" id="IPR014756">
    <property type="entry name" value="Ig_E-set"/>
</dbReference>
<dbReference type="Gene3D" id="2.130.10.80">
    <property type="entry name" value="Galactose oxidase/kelch, beta-propeller"/>
    <property type="match status" value="1"/>
</dbReference>
<feature type="domain" description="F5/8 type C" evidence="1">
    <location>
        <begin position="92"/>
        <end position="234"/>
    </location>
</feature>
<dbReference type="CDD" id="cd02851">
    <property type="entry name" value="E_set_GO_C"/>
    <property type="match status" value="1"/>
</dbReference>
<dbReference type="OrthoDB" id="10252102at2759"/>
<dbReference type="PROSITE" id="PS50022">
    <property type="entry name" value="FA58C_3"/>
    <property type="match status" value="1"/>
</dbReference>
<dbReference type="SUPFAM" id="SSF81296">
    <property type="entry name" value="E set domains"/>
    <property type="match status" value="1"/>
</dbReference>
<dbReference type="Gene3D" id="2.60.120.260">
    <property type="entry name" value="Galactose-binding domain-like"/>
    <property type="match status" value="1"/>
</dbReference>
<protein>
    <recommendedName>
        <fullName evidence="1">F5/8 type C domain-containing protein</fullName>
    </recommendedName>
</protein>
<sequence length="809" mass="89590">MLTHAGSDISSPAHPGNPFCLSVCLLRTPVYLNSHLSSTMKLQWASGLLLGAVVNYVDASASSHVPSHFTMDSSDVVVPTYGAVDPEKYCWQAKPRGGSRLGRTKFSVECSSQENLENQCENVLDGQVHTYWRSKSSTEPQNNSIVIDLGSEQNVNGLSMLPLMDKDARGQIGKHEVWLSKDKGDWKRVAYGLWGWNKSVKLAVFEPEVARYVQLIAKGEAPPSKSPETKYLETWTSIVDIAIYAVDFITPRDPSLGSWGPTLDLPIVPVAGAHTAINRADNGDIILWSAWADDQFFASPGGQTFTTTWDPIKEDIYQASVANNEHDMFCPGISMDFDGRIVVSGGADSDKTSIFNGTGWERGESMVLHRGYHSTTTLSDGRIFAIGGSWSGGPNNPKDGELYDPWRRTWKRLYNIQRELIETDDRPLRADNHAWLFGWKNGSVFHAGPSYKMHWFNTRTKGGSHVPAGYRGDDQHSMSGNNVMFDAVHGKILTFGGQERYDGSFGTRNAHIITIDKPYKKAKVVLAGLNGSKSENHPGGMFYQRVFHTSVVLPDGSVFIAGGEIWGQPFNEADRDIQLTPEIYYPDRDIFVPLQKNNVVRVYHSLSILLPDATVLNGGGGLCGNCTVNHYDAQIFRPPYLYNKNGTEAIRPKTPIVKNKSSKVTVGKTIRFFADADITNASLVRLGTVSHTVNTDQRRVPLEHTCEDDQESYRYCTAQIYPDPGVVLPGYYMLFVMNSAGVPSKAATVKVELNFPLSYFTEEEKEEVEHKKDCDMAASGEQVQGMVDMIFAAARKFWNPAQAPLVAQD</sequence>
<evidence type="ECO:0000313" key="2">
    <source>
        <dbReference type="EMBL" id="CAG8281612.1"/>
    </source>
</evidence>
<name>A0A9W4II89_9EURO</name>
<dbReference type="Pfam" id="PF01344">
    <property type="entry name" value="Kelch_1"/>
    <property type="match status" value="1"/>
</dbReference>
<proteinExistence type="predicted"/>
<dbReference type="PANTHER" id="PTHR32208">
    <property type="entry name" value="SECRETED PROTEIN-RELATED"/>
    <property type="match status" value="1"/>
</dbReference>
<reference evidence="2" key="1">
    <citation type="submission" date="2021-07" db="EMBL/GenBank/DDBJ databases">
        <authorList>
            <person name="Branca A.L. A."/>
        </authorList>
    </citation>
    <scope>NUCLEOTIDE SEQUENCE</scope>
</reference>
<dbReference type="InterPro" id="IPR008979">
    <property type="entry name" value="Galactose-bd-like_sf"/>
</dbReference>
<dbReference type="PANTHER" id="PTHR32208:SF68">
    <property type="entry name" value="GALACTOSE OXIDASE"/>
    <property type="match status" value="1"/>
</dbReference>
<evidence type="ECO:0000259" key="1">
    <source>
        <dbReference type="PROSITE" id="PS50022"/>
    </source>
</evidence>
<dbReference type="InterPro" id="IPR015202">
    <property type="entry name" value="GO-like_E_set"/>
</dbReference>
<dbReference type="Gene3D" id="2.60.40.10">
    <property type="entry name" value="Immunoglobulins"/>
    <property type="match status" value="1"/>
</dbReference>
<evidence type="ECO:0000313" key="3">
    <source>
        <dbReference type="Proteomes" id="UP001152649"/>
    </source>
</evidence>
<organism evidence="2 3">
    <name type="scientific">Penicillium salamii</name>
    <dbReference type="NCBI Taxonomy" id="1612424"/>
    <lineage>
        <taxon>Eukaryota</taxon>
        <taxon>Fungi</taxon>
        <taxon>Dikarya</taxon>
        <taxon>Ascomycota</taxon>
        <taxon>Pezizomycotina</taxon>
        <taxon>Eurotiomycetes</taxon>
        <taxon>Eurotiomycetidae</taxon>
        <taxon>Eurotiales</taxon>
        <taxon>Aspergillaceae</taxon>
        <taxon>Penicillium</taxon>
    </lineage>
</organism>
<dbReference type="SUPFAM" id="SSF49785">
    <property type="entry name" value="Galactose-binding domain-like"/>
    <property type="match status" value="1"/>
</dbReference>
<dbReference type="Pfam" id="PF00754">
    <property type="entry name" value="F5_F8_type_C"/>
    <property type="match status" value="1"/>
</dbReference>
<dbReference type="InterPro" id="IPR013783">
    <property type="entry name" value="Ig-like_fold"/>
</dbReference>
<gene>
    <name evidence="2" type="ORF">PSALAMII_LOCUS1424</name>
</gene>
<dbReference type="InterPro" id="IPR011043">
    <property type="entry name" value="Gal_Oxase/kelch_b-propeller"/>
</dbReference>
<dbReference type="EMBL" id="CAJVPG010000046">
    <property type="protein sequence ID" value="CAG8281612.1"/>
    <property type="molecule type" value="Genomic_DNA"/>
</dbReference>
<dbReference type="Pfam" id="PF09118">
    <property type="entry name" value="GO-like_E_set"/>
    <property type="match status" value="1"/>
</dbReference>
<accession>A0A9W4II89</accession>